<comment type="caution">
    <text evidence="2">The sequence shown here is derived from an EMBL/GenBank/DDBJ whole genome shotgun (WGS) entry which is preliminary data.</text>
</comment>
<feature type="compositionally biased region" description="Low complexity" evidence="1">
    <location>
        <begin position="36"/>
        <end position="58"/>
    </location>
</feature>
<feature type="region of interest" description="Disordered" evidence="1">
    <location>
        <begin position="1"/>
        <end position="58"/>
    </location>
</feature>
<name>A0A557SZ60_9ARCH</name>
<organism evidence="2 3">
    <name type="scientific">Candidatus Nitrosocosmicus arcticus</name>
    <dbReference type="NCBI Taxonomy" id="2035267"/>
    <lineage>
        <taxon>Archaea</taxon>
        <taxon>Nitrososphaerota</taxon>
        <taxon>Nitrososphaeria</taxon>
        <taxon>Nitrososphaerales</taxon>
        <taxon>Nitrososphaeraceae</taxon>
        <taxon>Candidatus Nitrosocosmicus</taxon>
    </lineage>
</organism>
<feature type="compositionally biased region" description="Basic and acidic residues" evidence="1">
    <location>
        <begin position="7"/>
        <end position="24"/>
    </location>
</feature>
<gene>
    <name evidence="2" type="ORF">NARC_10306</name>
</gene>
<dbReference type="RefSeq" id="WP_186433991.1">
    <property type="nucleotide sequence ID" value="NZ_ML675578.1"/>
</dbReference>
<proteinExistence type="predicted"/>
<evidence type="ECO:0000313" key="2">
    <source>
        <dbReference type="EMBL" id="TVP41900.1"/>
    </source>
</evidence>
<sequence length="58" mass="6018">MVSKKVTPKDENKGLASADKETKKKVASKGGKAKAKATSTKKSSSSTTKSSSSTTKKK</sequence>
<accession>A0A557SZ60</accession>
<reference evidence="2 3" key="1">
    <citation type="journal article" date="2019" name="Front. Microbiol.">
        <title>Ammonia Oxidation by the Arctic Terrestrial Thaumarchaeote Candidatus Nitrosocosmicus arcticus Is Stimulated by Increasing Temperatures.</title>
        <authorList>
            <person name="Alves R.J.E."/>
            <person name="Kerou M."/>
            <person name="Zappe A."/>
            <person name="Bittner R."/>
            <person name="Abby S.S."/>
            <person name="Schmidt H.A."/>
            <person name="Pfeifer K."/>
            <person name="Schleper C."/>
        </authorList>
    </citation>
    <scope>NUCLEOTIDE SEQUENCE [LARGE SCALE GENOMIC DNA]</scope>
    <source>
        <strain evidence="2 3">Kfb</strain>
    </source>
</reference>
<dbReference type="EMBL" id="VOAH01000001">
    <property type="protein sequence ID" value="TVP41900.1"/>
    <property type="molecule type" value="Genomic_DNA"/>
</dbReference>
<dbReference type="Proteomes" id="UP000315289">
    <property type="component" value="Unassembled WGS sequence"/>
</dbReference>
<feature type="compositionally biased region" description="Basic residues" evidence="1">
    <location>
        <begin position="25"/>
        <end position="35"/>
    </location>
</feature>
<dbReference type="AlphaFoldDB" id="A0A557SZ60"/>
<protein>
    <submittedName>
        <fullName evidence="2">Uncharacterized protein</fullName>
    </submittedName>
</protein>
<evidence type="ECO:0000256" key="1">
    <source>
        <dbReference type="SAM" id="MobiDB-lite"/>
    </source>
</evidence>
<keyword evidence="3" id="KW-1185">Reference proteome</keyword>
<evidence type="ECO:0000313" key="3">
    <source>
        <dbReference type="Proteomes" id="UP000315289"/>
    </source>
</evidence>